<reference evidence="1" key="1">
    <citation type="submission" date="2022-08" db="EMBL/GenBank/DDBJ databases">
        <title>Genome Sequence of Lecanicillium fungicola.</title>
        <authorList>
            <person name="Buettner E."/>
        </authorList>
    </citation>
    <scope>NUCLEOTIDE SEQUENCE</scope>
    <source>
        <strain evidence="1">Babe33</strain>
    </source>
</reference>
<accession>A0ACC1NAL8</accession>
<proteinExistence type="predicted"/>
<sequence>MLMAATASVVSASPQLNKFWDHTTRGEDVQSSSQEKRGVDGELANYGLRVRKQDPNKLGIDRVRQYSGYLDNDVQDKHVFFWFFESRNKPSTDPVVLWLQGGPGAASTLGLFAEIGPAQFPGGKLASNPNSWNNNASLIVIDQPVNVGFSYSKYNVSSTEDASKDIYALLSLFFYTFPEYANQDFYITGESYEGHYAPVFANTILSHHNRNINLKGVMIGNGWIDPYTQFQYNQAMACGQGGIPAALNETECKYLGDHIPQCIDLIWKCYDTQKTEICFEANNYCESIIWTWFENTGHNRFDLFNHTSPPYVPSPYTEWLDSPDTKMVIGVDPNIPYRVVNPAVARDFNHTGDPARPTHLLLPGLLDQIPLLFYVGDYDFTCNWLGIQAAAKAIPWRGQAGFNNAPIKQLDAPTQKNYGTIQTYQGLSYIRIFKAGHSAPAYQPVALLDVLNRFIGGEWHK</sequence>
<protein>
    <submittedName>
        <fullName evidence="1">Uncharacterized protein</fullName>
    </submittedName>
</protein>
<evidence type="ECO:0000313" key="1">
    <source>
        <dbReference type="EMBL" id="KAJ2976355.1"/>
    </source>
</evidence>
<evidence type="ECO:0000313" key="2">
    <source>
        <dbReference type="Proteomes" id="UP001143910"/>
    </source>
</evidence>
<organism evidence="1 2">
    <name type="scientific">Zarea fungicola</name>
    <dbReference type="NCBI Taxonomy" id="93591"/>
    <lineage>
        <taxon>Eukaryota</taxon>
        <taxon>Fungi</taxon>
        <taxon>Dikarya</taxon>
        <taxon>Ascomycota</taxon>
        <taxon>Pezizomycotina</taxon>
        <taxon>Sordariomycetes</taxon>
        <taxon>Hypocreomycetidae</taxon>
        <taxon>Hypocreales</taxon>
        <taxon>Cordycipitaceae</taxon>
        <taxon>Zarea</taxon>
    </lineage>
</organism>
<comment type="caution">
    <text evidence="1">The sequence shown here is derived from an EMBL/GenBank/DDBJ whole genome shotgun (WGS) entry which is preliminary data.</text>
</comment>
<dbReference type="Proteomes" id="UP001143910">
    <property type="component" value="Unassembled WGS sequence"/>
</dbReference>
<dbReference type="EMBL" id="JANJQO010000594">
    <property type="protein sequence ID" value="KAJ2976355.1"/>
    <property type="molecule type" value="Genomic_DNA"/>
</dbReference>
<gene>
    <name evidence="1" type="ORF">NQ176_g5003</name>
</gene>
<name>A0ACC1NAL8_9HYPO</name>
<keyword evidence="2" id="KW-1185">Reference proteome</keyword>